<feature type="transmembrane region" description="Helical" evidence="10">
    <location>
        <begin position="29"/>
        <end position="48"/>
    </location>
</feature>
<evidence type="ECO:0000256" key="1">
    <source>
        <dbReference type="ARBA" id="ARBA00004651"/>
    </source>
</evidence>
<reference evidence="12 13" key="1">
    <citation type="journal article" date="2015" name="Nature">
        <title>rRNA introns, odd ribosomes, and small enigmatic genomes across a large radiation of phyla.</title>
        <authorList>
            <person name="Brown C.T."/>
            <person name="Hug L.A."/>
            <person name="Thomas B.C."/>
            <person name="Sharon I."/>
            <person name="Castelle C.J."/>
            <person name="Singh A."/>
            <person name="Wilkins M.J."/>
            <person name="Williams K.H."/>
            <person name="Banfield J.F."/>
        </authorList>
    </citation>
    <scope>NUCLEOTIDE SEQUENCE [LARGE SCALE GENOMIC DNA]</scope>
</reference>
<dbReference type="InterPro" id="IPR047196">
    <property type="entry name" value="YidC_ALB_C"/>
</dbReference>
<dbReference type="AlphaFoldDB" id="A0A0G0MQT1"/>
<proteinExistence type="inferred from homology"/>
<dbReference type="PANTHER" id="PTHR12428">
    <property type="entry name" value="OXA1"/>
    <property type="match status" value="1"/>
</dbReference>
<evidence type="ECO:0000256" key="3">
    <source>
        <dbReference type="ARBA" id="ARBA00022475"/>
    </source>
</evidence>
<evidence type="ECO:0000256" key="8">
    <source>
        <dbReference type="ARBA" id="ARBA00023186"/>
    </source>
</evidence>
<dbReference type="GO" id="GO:0051205">
    <property type="term" value="P:protein insertion into membrane"/>
    <property type="evidence" value="ECO:0007669"/>
    <property type="project" value="TreeGrafter"/>
</dbReference>
<keyword evidence="5" id="KW-0653">Protein transport</keyword>
<comment type="caution">
    <text evidence="12">The sequence shown here is derived from an EMBL/GenBank/DDBJ whole genome shotgun (WGS) entry which is preliminary data.</text>
</comment>
<name>A0A0G0MQT1_9BACT</name>
<evidence type="ECO:0000256" key="10">
    <source>
        <dbReference type="SAM" id="Phobius"/>
    </source>
</evidence>
<dbReference type="GO" id="GO:0015031">
    <property type="term" value="P:protein transport"/>
    <property type="evidence" value="ECO:0007669"/>
    <property type="project" value="UniProtKB-KW"/>
</dbReference>
<keyword evidence="4 9" id="KW-0812">Transmembrane</keyword>
<keyword evidence="8" id="KW-0143">Chaperone</keyword>
<feature type="transmembrane region" description="Helical" evidence="10">
    <location>
        <begin position="224"/>
        <end position="247"/>
    </location>
</feature>
<evidence type="ECO:0000256" key="9">
    <source>
        <dbReference type="RuleBase" id="RU003945"/>
    </source>
</evidence>
<evidence type="ECO:0000313" key="12">
    <source>
        <dbReference type="EMBL" id="KKR05498.1"/>
    </source>
</evidence>
<comment type="similarity">
    <text evidence="9">Belongs to the OXA1/ALB3/YidC family.</text>
</comment>
<dbReference type="NCBIfam" id="TIGR03592">
    <property type="entry name" value="yidC_oxa1_cterm"/>
    <property type="match status" value="1"/>
</dbReference>
<keyword evidence="3" id="KW-1003">Cell membrane</keyword>
<dbReference type="InterPro" id="IPR001708">
    <property type="entry name" value="YidC/ALB3/OXA1/COX18"/>
</dbReference>
<dbReference type="InterPro" id="IPR028055">
    <property type="entry name" value="YidC/Oxa/ALB_C"/>
</dbReference>
<evidence type="ECO:0000256" key="7">
    <source>
        <dbReference type="ARBA" id="ARBA00023136"/>
    </source>
</evidence>
<organism evidence="12 13">
    <name type="scientific">candidate division WS6 bacterium GW2011_GWF2_39_15</name>
    <dbReference type="NCBI Taxonomy" id="1619100"/>
    <lineage>
        <taxon>Bacteria</taxon>
        <taxon>Candidatus Dojkabacteria</taxon>
    </lineage>
</organism>
<dbReference type="CDD" id="cd20070">
    <property type="entry name" value="5TM_YidC_Alb3"/>
    <property type="match status" value="1"/>
</dbReference>
<dbReference type="Proteomes" id="UP000034799">
    <property type="component" value="Unassembled WGS sequence"/>
</dbReference>
<protein>
    <submittedName>
        <fullName evidence="12">Preprotein translocase YidC subunit</fullName>
    </submittedName>
</protein>
<evidence type="ECO:0000313" key="13">
    <source>
        <dbReference type="Proteomes" id="UP000034799"/>
    </source>
</evidence>
<dbReference type="EMBL" id="LBWK01000002">
    <property type="protein sequence ID" value="KKR05498.1"/>
    <property type="molecule type" value="Genomic_DNA"/>
</dbReference>
<evidence type="ECO:0000256" key="4">
    <source>
        <dbReference type="ARBA" id="ARBA00022692"/>
    </source>
</evidence>
<dbReference type="Pfam" id="PF02096">
    <property type="entry name" value="60KD_IMP"/>
    <property type="match status" value="1"/>
</dbReference>
<evidence type="ECO:0000256" key="2">
    <source>
        <dbReference type="ARBA" id="ARBA00022448"/>
    </source>
</evidence>
<dbReference type="PANTHER" id="PTHR12428:SF65">
    <property type="entry name" value="CYTOCHROME C OXIDASE ASSEMBLY PROTEIN COX18, MITOCHONDRIAL"/>
    <property type="match status" value="1"/>
</dbReference>
<feature type="transmembrane region" description="Helical" evidence="10">
    <location>
        <begin position="165"/>
        <end position="186"/>
    </location>
</feature>
<evidence type="ECO:0000256" key="6">
    <source>
        <dbReference type="ARBA" id="ARBA00022989"/>
    </source>
</evidence>
<comment type="subcellular location">
    <subcellularLocation>
        <location evidence="1">Cell membrane</location>
        <topology evidence="1">Multi-pass membrane protein</topology>
    </subcellularLocation>
    <subcellularLocation>
        <location evidence="9">Membrane</location>
        <topology evidence="9">Multi-pass membrane protein</topology>
    </subcellularLocation>
</comment>
<feature type="domain" description="Membrane insertase YidC/Oxa/ALB C-terminal" evidence="11">
    <location>
        <begin position="30"/>
        <end position="260"/>
    </location>
</feature>
<keyword evidence="2" id="KW-0813">Transport</keyword>
<dbReference type="STRING" id="1619100.UT34_C0002G0005"/>
<evidence type="ECO:0000259" key="11">
    <source>
        <dbReference type="Pfam" id="PF02096"/>
    </source>
</evidence>
<dbReference type="GO" id="GO:0005886">
    <property type="term" value="C:plasma membrane"/>
    <property type="evidence" value="ECO:0007669"/>
    <property type="project" value="UniProtKB-SubCell"/>
</dbReference>
<keyword evidence="7 10" id="KW-0472">Membrane</keyword>
<accession>A0A0G0MQT1</accession>
<sequence>MLANIWNTLLFHPFLNILTVSYNILWDNLGLAVIFIAILVRVILIPSVRSQTEMTRKMASLKPELEKLQKKYANNQQMLAQEQMKLYKKVGYNPLGCLSSFLPQILMLYAIIQVINVVTNNNFEGLYTFVREWVFNGAKDIVINTQFLNMDLAKNFTIVSKELGYFNFSSISLFLLAVLVGATQYLSTKFMQHLQGQTVVKRKGSNEQSTPEELQSQMMNSMNVLFPFMTFFITLTTPAVLGLYWLAQSVMLIVQYFFIDKKKSLEALALLTKFNKK</sequence>
<evidence type="ECO:0000256" key="5">
    <source>
        <dbReference type="ARBA" id="ARBA00022927"/>
    </source>
</evidence>
<gene>
    <name evidence="12" type="ORF">UT34_C0002G0005</name>
</gene>
<dbReference type="GO" id="GO:0032977">
    <property type="term" value="F:membrane insertase activity"/>
    <property type="evidence" value="ECO:0007669"/>
    <property type="project" value="InterPro"/>
</dbReference>
<keyword evidence="6 10" id="KW-1133">Transmembrane helix</keyword>